<dbReference type="AlphaFoldDB" id="A0A1M5XMV6"/>
<dbReference type="Proteomes" id="UP000184526">
    <property type="component" value="Unassembled WGS sequence"/>
</dbReference>
<gene>
    <name evidence="1" type="ORF">SAMN02745196_02324</name>
</gene>
<accession>A0A1M5XMV6</accession>
<dbReference type="OrthoDB" id="1910234at2"/>
<protein>
    <submittedName>
        <fullName evidence="1">Uncharacterized protein</fullName>
    </submittedName>
</protein>
<dbReference type="RefSeq" id="WP_072832182.1">
    <property type="nucleotide sequence ID" value="NZ_FQXP01000009.1"/>
</dbReference>
<evidence type="ECO:0000313" key="1">
    <source>
        <dbReference type="EMBL" id="SHI01096.1"/>
    </source>
</evidence>
<organism evidence="1 2">
    <name type="scientific">Clostridium collagenovorans DSM 3089</name>
    <dbReference type="NCBI Taxonomy" id="1121306"/>
    <lineage>
        <taxon>Bacteria</taxon>
        <taxon>Bacillati</taxon>
        <taxon>Bacillota</taxon>
        <taxon>Clostridia</taxon>
        <taxon>Eubacteriales</taxon>
        <taxon>Clostridiaceae</taxon>
        <taxon>Clostridium</taxon>
    </lineage>
</organism>
<name>A0A1M5XMV6_9CLOT</name>
<keyword evidence="2" id="KW-1185">Reference proteome</keyword>
<proteinExistence type="predicted"/>
<evidence type="ECO:0000313" key="2">
    <source>
        <dbReference type="Proteomes" id="UP000184526"/>
    </source>
</evidence>
<dbReference type="EMBL" id="FQXP01000009">
    <property type="protein sequence ID" value="SHI01096.1"/>
    <property type="molecule type" value="Genomic_DNA"/>
</dbReference>
<reference evidence="1 2" key="1">
    <citation type="submission" date="2016-11" db="EMBL/GenBank/DDBJ databases">
        <authorList>
            <person name="Jaros S."/>
            <person name="Januszkiewicz K."/>
            <person name="Wedrychowicz H."/>
        </authorList>
    </citation>
    <scope>NUCLEOTIDE SEQUENCE [LARGE SCALE GENOMIC DNA]</scope>
    <source>
        <strain evidence="1 2">DSM 3089</strain>
    </source>
</reference>
<sequence length="83" mass="9507">MVVTNIMPCIKVTKENNMSGMDMYIDLGSKIRVTDDEGKILEGRVFSLELAKDEEEDDMLYILLDNKKQFSIGISYIVDIEKL</sequence>